<reference evidence="2" key="1">
    <citation type="submission" date="2012-08" db="EMBL/GenBank/DDBJ databases">
        <title>Comparative genomics of metastatic and non-metastatic Leishmania guyanensis provides insights into polygenic factors involved in Leishmania RNA virus infection.</title>
        <authorList>
            <person name="Smith D."/>
            <person name="Hertz-Fowler C."/>
            <person name="Martin R."/>
            <person name="Dickens N."/>
            <person name="Fasel N."/>
            <person name="Falquet L."/>
            <person name="Beverley S."/>
            <person name="Zangger H."/>
            <person name="Calderon-Copete S."/>
            <person name="Mottram J."/>
            <person name="Xenarios I."/>
        </authorList>
    </citation>
    <scope>NUCLEOTIDE SEQUENCE</scope>
    <source>
        <strain evidence="2">MHOM/BR/75/M4147/SSU:IR2SAT-LUC</strain>
    </source>
</reference>
<accession>A0A1E1J153</accession>
<feature type="compositionally biased region" description="Basic and acidic residues" evidence="1">
    <location>
        <begin position="1"/>
        <end position="13"/>
    </location>
</feature>
<sequence length="180" mass="19113">MGWKRRCEVHGDRGSGSSNPGGSPGRGATTSYLGDGESSMSGFTAMTLLDAASQLQPQPFSTRLSGSLGVMPRARREKVASCLFNDYVFCVLYGTPGSVKAWRKTVTGTAGPSDVDGGAGSFSSLSNWKVVEQQLQRHGGQAVASRTCTTSLRITHSISATKLINWIQLCESKLAHVRAK</sequence>
<proteinExistence type="predicted"/>
<evidence type="ECO:0000313" key="2">
    <source>
        <dbReference type="EMBL" id="CCM17312.1"/>
    </source>
</evidence>
<gene>
    <name evidence="2" type="primary">LgM4147LRVhigh.29.01590.00410</name>
    <name evidence="2" type="ORF">BN36_2948120</name>
</gene>
<name>A0A1E1J153_LEIGU</name>
<protein>
    <submittedName>
        <fullName evidence="2">Uncharacterized protein</fullName>
    </submittedName>
</protein>
<organism evidence="2">
    <name type="scientific">Leishmania guyanensis</name>
    <dbReference type="NCBI Taxonomy" id="5670"/>
    <lineage>
        <taxon>Eukaryota</taxon>
        <taxon>Discoba</taxon>
        <taxon>Euglenozoa</taxon>
        <taxon>Kinetoplastea</taxon>
        <taxon>Metakinetoplastina</taxon>
        <taxon>Trypanosomatida</taxon>
        <taxon>Trypanosomatidae</taxon>
        <taxon>Leishmaniinae</taxon>
        <taxon>Leishmania</taxon>
        <taxon>Leishmania guyanensis species complex</taxon>
    </lineage>
</organism>
<evidence type="ECO:0000256" key="1">
    <source>
        <dbReference type="SAM" id="MobiDB-lite"/>
    </source>
</evidence>
<dbReference type="AlphaFoldDB" id="A0A1E1J153"/>
<dbReference type="EMBL" id="CALQ01001269">
    <property type="protein sequence ID" value="CCM17312.1"/>
    <property type="molecule type" value="Genomic_DNA"/>
</dbReference>
<feature type="region of interest" description="Disordered" evidence="1">
    <location>
        <begin position="1"/>
        <end position="34"/>
    </location>
</feature>